<dbReference type="RefSeq" id="WP_310371509.1">
    <property type="nucleotide sequence ID" value="NZ_JAVDXT010000001.1"/>
</dbReference>
<dbReference type="PANTHER" id="PTHR30363">
    <property type="entry name" value="HTH-TYPE TRANSCRIPTIONAL REGULATOR SRLR-RELATED"/>
    <property type="match status" value="1"/>
</dbReference>
<dbReference type="Pfam" id="PF08220">
    <property type="entry name" value="HTH_DeoR"/>
    <property type="match status" value="1"/>
</dbReference>
<organism evidence="6 7">
    <name type="scientific">Rhodoferax ferrireducens</name>
    <dbReference type="NCBI Taxonomy" id="192843"/>
    <lineage>
        <taxon>Bacteria</taxon>
        <taxon>Pseudomonadati</taxon>
        <taxon>Pseudomonadota</taxon>
        <taxon>Betaproteobacteria</taxon>
        <taxon>Burkholderiales</taxon>
        <taxon>Comamonadaceae</taxon>
        <taxon>Rhodoferax</taxon>
    </lineage>
</organism>
<dbReference type="SUPFAM" id="SSF46785">
    <property type="entry name" value="Winged helix' DNA-binding domain"/>
    <property type="match status" value="1"/>
</dbReference>
<dbReference type="SMART" id="SM00420">
    <property type="entry name" value="HTH_DEOR"/>
    <property type="match status" value="1"/>
</dbReference>
<keyword evidence="4" id="KW-0804">Transcription</keyword>
<accession>A0ABU2C5A6</accession>
<dbReference type="PROSITE" id="PS00894">
    <property type="entry name" value="HTH_DEOR_1"/>
    <property type="match status" value="1"/>
</dbReference>
<dbReference type="InterPro" id="IPR037171">
    <property type="entry name" value="NagB/RpiA_transferase-like"/>
</dbReference>
<dbReference type="PROSITE" id="PS51000">
    <property type="entry name" value="HTH_DEOR_2"/>
    <property type="match status" value="1"/>
</dbReference>
<dbReference type="PRINTS" id="PR00037">
    <property type="entry name" value="HTHLACR"/>
</dbReference>
<feature type="domain" description="HTH deoR-type" evidence="5">
    <location>
        <begin position="14"/>
        <end position="69"/>
    </location>
</feature>
<dbReference type="InterPro" id="IPR036390">
    <property type="entry name" value="WH_DNA-bd_sf"/>
</dbReference>
<dbReference type="InterPro" id="IPR050313">
    <property type="entry name" value="Carb_Metab_HTH_regulators"/>
</dbReference>
<evidence type="ECO:0000256" key="4">
    <source>
        <dbReference type="ARBA" id="ARBA00023163"/>
    </source>
</evidence>
<dbReference type="Pfam" id="PF00455">
    <property type="entry name" value="DeoRC"/>
    <property type="match status" value="1"/>
</dbReference>
<evidence type="ECO:0000313" key="7">
    <source>
        <dbReference type="Proteomes" id="UP001180487"/>
    </source>
</evidence>
<dbReference type="InterPro" id="IPR018356">
    <property type="entry name" value="Tscrpt_reg_HTH_DeoR_CS"/>
</dbReference>
<evidence type="ECO:0000313" key="6">
    <source>
        <dbReference type="EMBL" id="MDR7376521.1"/>
    </source>
</evidence>
<keyword evidence="1" id="KW-0678">Repressor</keyword>
<gene>
    <name evidence="6" type="ORF">J2X19_001179</name>
</gene>
<proteinExistence type="predicted"/>
<dbReference type="InterPro" id="IPR036388">
    <property type="entry name" value="WH-like_DNA-bd_sf"/>
</dbReference>
<dbReference type="InterPro" id="IPR014036">
    <property type="entry name" value="DeoR-like_C"/>
</dbReference>
<keyword evidence="7" id="KW-1185">Reference proteome</keyword>
<dbReference type="Proteomes" id="UP001180487">
    <property type="component" value="Unassembled WGS sequence"/>
</dbReference>
<evidence type="ECO:0000256" key="3">
    <source>
        <dbReference type="ARBA" id="ARBA00023125"/>
    </source>
</evidence>
<dbReference type="InterPro" id="IPR001034">
    <property type="entry name" value="DeoR_HTH"/>
</dbReference>
<dbReference type="PANTHER" id="PTHR30363:SF4">
    <property type="entry name" value="GLYCEROL-3-PHOSPHATE REGULON REPRESSOR"/>
    <property type="match status" value="1"/>
</dbReference>
<evidence type="ECO:0000256" key="1">
    <source>
        <dbReference type="ARBA" id="ARBA00022491"/>
    </source>
</evidence>
<dbReference type="Gene3D" id="1.10.10.10">
    <property type="entry name" value="Winged helix-like DNA-binding domain superfamily/Winged helix DNA-binding domain"/>
    <property type="match status" value="1"/>
</dbReference>
<dbReference type="Gene3D" id="3.40.50.1360">
    <property type="match status" value="1"/>
</dbReference>
<keyword evidence="2" id="KW-0805">Transcription regulation</keyword>
<reference evidence="6 7" key="1">
    <citation type="submission" date="2023-07" db="EMBL/GenBank/DDBJ databases">
        <title>Sorghum-associated microbial communities from plants grown in Nebraska, USA.</title>
        <authorList>
            <person name="Schachtman D."/>
        </authorList>
    </citation>
    <scope>NUCLEOTIDE SEQUENCE [LARGE SCALE GENOMIC DNA]</scope>
    <source>
        <strain evidence="6 7">BE313</strain>
    </source>
</reference>
<evidence type="ECO:0000259" key="5">
    <source>
        <dbReference type="PROSITE" id="PS51000"/>
    </source>
</evidence>
<sequence length="269" mass="28658">MTSPKALAILTLLPSQRRDRIVDFLRRHGAVTLQQLAQAMDASVSTLRRDLDALEADGVLDRTHGGALLRQQHYSTFEPDPVAAAELSPREKRAIGYAAAAELEPGQSVIFDSGTTVMEAARAVLERRIPLVAVTNDLAIAQLLGSSPQIRVHVLGGMLRAGSNTLMGDEVVSGARHIRADVLLMGAHAVTDGMLSETEPEVAAVKRALMQAAHSKRLLVDSSKFRPRAFMGICALAEFDAVITDTGLPTVEAEALAKAGLKLTQVSVA</sequence>
<dbReference type="SMART" id="SM01134">
    <property type="entry name" value="DeoRC"/>
    <property type="match status" value="1"/>
</dbReference>
<keyword evidence="3" id="KW-0238">DNA-binding</keyword>
<comment type="caution">
    <text evidence="6">The sequence shown here is derived from an EMBL/GenBank/DDBJ whole genome shotgun (WGS) entry which is preliminary data.</text>
</comment>
<dbReference type="EMBL" id="JAVDXT010000001">
    <property type="protein sequence ID" value="MDR7376521.1"/>
    <property type="molecule type" value="Genomic_DNA"/>
</dbReference>
<protein>
    <submittedName>
        <fullName evidence="6">DeoR family transcriptional regulator of aga operon</fullName>
    </submittedName>
</protein>
<dbReference type="SUPFAM" id="SSF100950">
    <property type="entry name" value="NagB/RpiA/CoA transferase-like"/>
    <property type="match status" value="1"/>
</dbReference>
<name>A0ABU2C5A6_9BURK</name>
<evidence type="ECO:0000256" key="2">
    <source>
        <dbReference type="ARBA" id="ARBA00023015"/>
    </source>
</evidence>